<evidence type="ECO:0000313" key="5">
    <source>
        <dbReference type="EMBL" id="EHO41833.1"/>
    </source>
</evidence>
<evidence type="ECO:0000313" key="4">
    <source>
        <dbReference type="EMBL" id="APF17755.1"/>
    </source>
</evidence>
<dbReference type="Gene3D" id="2.115.10.20">
    <property type="entry name" value="Glycosyl hydrolase domain, family 43"/>
    <property type="match status" value="1"/>
</dbReference>
<dbReference type="InterPro" id="IPR007184">
    <property type="entry name" value="Mannoside_phosphorylase"/>
</dbReference>
<keyword evidence="2" id="KW-0808">Transferase</keyword>
<dbReference type="Proteomes" id="UP000183868">
    <property type="component" value="Chromosome"/>
</dbReference>
<sequence length="306" mass="35158" precursor="true">MSIKRYAKNPVLTARDVPFKANSLFNAGAVKFNDKYLLICRVELPTGLSGLVKAWSDDGIEFKIEDKLFLTPEQHGELYEYVRWGVEDARVTRIDDMYYLTYTGYSPNEPVVILSRTQDFMNVEIFDLISEPANKDTVLFPRKINGYYWRIDRPMVSPMEGNIWISRSPDLRHWGHYRRLIAARKPWWDGDKVGASTPPIETEKGWLMLYHGVRTIGTSMIYKQGVLLLDLNEPYKVLGRSKHPVLSPEEPYERMGDVPNVVFSTGWIPEEDGQIKIYYSGADSNICLATTSIDALLNLCEEDECK</sequence>
<reference evidence="5 6" key="1">
    <citation type="submission" date="2011-09" db="EMBL/GenBank/DDBJ databases">
        <title>The permanent draft genome of Caldithrix abyssi DSM 13497.</title>
        <authorList>
            <consortium name="US DOE Joint Genome Institute (JGI-PGF)"/>
            <person name="Lucas S."/>
            <person name="Han J."/>
            <person name="Lapidus A."/>
            <person name="Bruce D."/>
            <person name="Goodwin L."/>
            <person name="Pitluck S."/>
            <person name="Peters L."/>
            <person name="Kyrpides N."/>
            <person name="Mavromatis K."/>
            <person name="Ivanova N."/>
            <person name="Mikhailova N."/>
            <person name="Chertkov O."/>
            <person name="Detter J.C."/>
            <person name="Tapia R."/>
            <person name="Han C."/>
            <person name="Land M."/>
            <person name="Hauser L."/>
            <person name="Markowitz V."/>
            <person name="Cheng J.-F."/>
            <person name="Hugenholtz P."/>
            <person name="Woyke T."/>
            <person name="Wu D."/>
            <person name="Spring S."/>
            <person name="Brambilla E."/>
            <person name="Klenk H.-P."/>
            <person name="Eisen J.A."/>
        </authorList>
    </citation>
    <scope>NUCLEOTIDE SEQUENCE [LARGE SCALE GENOMIC DNA]</scope>
    <source>
        <strain evidence="5 6">DSM 13497</strain>
    </source>
</reference>
<name>H1XWJ5_CALAY</name>
<dbReference type="InterPro" id="IPR023296">
    <property type="entry name" value="Glyco_hydro_beta-prop_sf"/>
</dbReference>
<comment type="similarity">
    <text evidence="3">Belongs to the glycosyl hydrolase 130 family.</text>
</comment>
<dbReference type="Pfam" id="PF04041">
    <property type="entry name" value="Glyco_hydro_130"/>
    <property type="match status" value="1"/>
</dbReference>
<dbReference type="Proteomes" id="UP000004671">
    <property type="component" value="Chromosome"/>
</dbReference>
<keyword evidence="6" id="KW-1185">Reference proteome</keyword>
<dbReference type="CDD" id="cd08993">
    <property type="entry name" value="GH130"/>
    <property type="match status" value="1"/>
</dbReference>
<dbReference type="eggNOG" id="COG2152">
    <property type="taxonomic scope" value="Bacteria"/>
</dbReference>
<evidence type="ECO:0000313" key="7">
    <source>
        <dbReference type="Proteomes" id="UP000183868"/>
    </source>
</evidence>
<evidence type="ECO:0000256" key="3">
    <source>
        <dbReference type="ARBA" id="ARBA00024356"/>
    </source>
</evidence>
<dbReference type="HOGENOM" id="CLU_046648_0_0_0"/>
<keyword evidence="5" id="KW-0326">Glycosidase</keyword>
<organism evidence="5 6">
    <name type="scientific">Caldithrix abyssi DSM 13497</name>
    <dbReference type="NCBI Taxonomy" id="880073"/>
    <lineage>
        <taxon>Bacteria</taxon>
        <taxon>Pseudomonadati</taxon>
        <taxon>Calditrichota</taxon>
        <taxon>Calditrichia</taxon>
        <taxon>Calditrichales</taxon>
        <taxon>Calditrichaceae</taxon>
        <taxon>Caldithrix</taxon>
    </lineage>
</organism>
<dbReference type="GO" id="GO:0016757">
    <property type="term" value="F:glycosyltransferase activity"/>
    <property type="evidence" value="ECO:0007669"/>
    <property type="project" value="UniProtKB-KW"/>
</dbReference>
<dbReference type="RefSeq" id="WP_006929013.1">
    <property type="nucleotide sequence ID" value="NZ_CM001402.1"/>
</dbReference>
<gene>
    <name evidence="4" type="ORF">Cabys_1004</name>
    <name evidence="5" type="ORF">Calab_2223</name>
</gene>
<dbReference type="PIRSF" id="PIRSF016202">
    <property type="entry name" value="PH1107"/>
    <property type="match status" value="1"/>
</dbReference>
<dbReference type="PANTHER" id="PTHR34106">
    <property type="entry name" value="GLYCOSIDASE"/>
    <property type="match status" value="1"/>
</dbReference>
<dbReference type="AlphaFoldDB" id="H1XWJ5"/>
<dbReference type="EMBL" id="CM001402">
    <property type="protein sequence ID" value="EHO41833.1"/>
    <property type="molecule type" value="Genomic_DNA"/>
</dbReference>
<keyword evidence="1" id="KW-0328">Glycosyltransferase</keyword>
<reference evidence="4 7" key="2">
    <citation type="submission" date="2016-11" db="EMBL/GenBank/DDBJ databases">
        <title>Genomic analysis of Caldithrix abyssi and proposal of a novel bacterial phylum Caldithrichaeota.</title>
        <authorList>
            <person name="Kublanov I."/>
            <person name="Sigalova O."/>
            <person name="Gavrilov S."/>
            <person name="Lebedinsky A."/>
            <person name="Ivanova N."/>
            <person name="Daum C."/>
            <person name="Reddy T."/>
            <person name="Klenk H.P."/>
            <person name="Goker M."/>
            <person name="Reva O."/>
            <person name="Miroshnichenko M."/>
            <person name="Kyprides N."/>
            <person name="Woyke T."/>
            <person name="Gelfand M."/>
        </authorList>
    </citation>
    <scope>NUCLEOTIDE SEQUENCE [LARGE SCALE GENOMIC DNA]</scope>
    <source>
        <strain evidence="4 7">LF13</strain>
    </source>
</reference>
<evidence type="ECO:0000256" key="1">
    <source>
        <dbReference type="ARBA" id="ARBA00022676"/>
    </source>
</evidence>
<evidence type="ECO:0000313" key="6">
    <source>
        <dbReference type="Proteomes" id="UP000004671"/>
    </source>
</evidence>
<dbReference type="EMBL" id="CP018099">
    <property type="protein sequence ID" value="APF17755.1"/>
    <property type="molecule type" value="Genomic_DNA"/>
</dbReference>
<accession>H1XWJ5</accession>
<dbReference type="STRING" id="880073.Cabys_1004"/>
<dbReference type="OrthoDB" id="9759709at2"/>
<keyword evidence="4" id="KW-0378">Hydrolase</keyword>
<dbReference type="SUPFAM" id="SSF75005">
    <property type="entry name" value="Arabinanase/levansucrase/invertase"/>
    <property type="match status" value="1"/>
</dbReference>
<protein>
    <submittedName>
        <fullName evidence="5">Glycosidase related protein</fullName>
    </submittedName>
    <submittedName>
        <fullName evidence="4">Putative glycosyl hydrolase, GH43/DUF377 family</fullName>
    </submittedName>
</protein>
<dbReference type="PANTHER" id="PTHR34106:SF5">
    <property type="entry name" value="GLYCOSIDASE"/>
    <property type="match status" value="1"/>
</dbReference>
<dbReference type="PaxDb" id="880073-Calab_2223"/>
<evidence type="ECO:0000256" key="2">
    <source>
        <dbReference type="ARBA" id="ARBA00022679"/>
    </source>
</evidence>
<proteinExistence type="inferred from homology"/>
<dbReference type="KEGG" id="caby:Cabys_1004"/>
<dbReference type="GO" id="GO:0016798">
    <property type="term" value="F:hydrolase activity, acting on glycosyl bonds"/>
    <property type="evidence" value="ECO:0007669"/>
    <property type="project" value="UniProtKB-KW"/>
</dbReference>